<reference evidence="1 2" key="1">
    <citation type="submission" date="2016-08" db="EMBL/GenBank/DDBJ databases">
        <authorList>
            <person name="Seilhamer J.J."/>
        </authorList>
    </citation>
    <scope>NUCLEOTIDE SEQUENCE [LARGE SCALE GENOMIC DNA]</scope>
    <source>
        <strain evidence="1 2">BRTC-1</strain>
    </source>
</reference>
<dbReference type="KEGG" id="ala:BFG52_10775"/>
<dbReference type="GO" id="GO:0005829">
    <property type="term" value="C:cytosol"/>
    <property type="evidence" value="ECO:0007669"/>
    <property type="project" value="TreeGrafter"/>
</dbReference>
<dbReference type="GO" id="GO:0000287">
    <property type="term" value="F:magnesium ion binding"/>
    <property type="evidence" value="ECO:0007669"/>
    <property type="project" value="TreeGrafter"/>
</dbReference>
<dbReference type="AlphaFoldDB" id="A0A1B2M0T6"/>
<dbReference type="SFLD" id="SFLDS00003">
    <property type="entry name" value="Haloacid_Dehalogenase"/>
    <property type="match status" value="1"/>
</dbReference>
<dbReference type="GO" id="GO:0016791">
    <property type="term" value="F:phosphatase activity"/>
    <property type="evidence" value="ECO:0007669"/>
    <property type="project" value="UniProtKB-ARBA"/>
</dbReference>
<keyword evidence="2" id="KW-1185">Reference proteome</keyword>
<keyword evidence="1" id="KW-0378">Hydrolase</keyword>
<dbReference type="PANTHER" id="PTHR10000">
    <property type="entry name" value="PHOSPHOSERINE PHOSPHATASE"/>
    <property type="match status" value="1"/>
</dbReference>
<dbReference type="InterPro" id="IPR006379">
    <property type="entry name" value="HAD-SF_hydro_IIB"/>
</dbReference>
<dbReference type="Pfam" id="PF08282">
    <property type="entry name" value="Hydrolase_3"/>
    <property type="match status" value="1"/>
</dbReference>
<dbReference type="Gene3D" id="3.30.1240.10">
    <property type="match status" value="1"/>
</dbReference>
<evidence type="ECO:0000313" key="1">
    <source>
        <dbReference type="EMBL" id="AOA58785.1"/>
    </source>
</evidence>
<dbReference type="STRING" id="1789224.BFG52_10775"/>
<proteinExistence type="predicted"/>
<dbReference type="Gene3D" id="3.40.50.1000">
    <property type="entry name" value="HAD superfamily/HAD-like"/>
    <property type="match status" value="1"/>
</dbReference>
<dbReference type="InterPro" id="IPR036412">
    <property type="entry name" value="HAD-like_sf"/>
</dbReference>
<protein>
    <submittedName>
        <fullName evidence="1">Hydrolase</fullName>
    </submittedName>
</protein>
<dbReference type="NCBIfam" id="TIGR00099">
    <property type="entry name" value="Cof-subfamily"/>
    <property type="match status" value="1"/>
</dbReference>
<dbReference type="Proteomes" id="UP000093391">
    <property type="component" value="Chromosome"/>
</dbReference>
<gene>
    <name evidence="1" type="ORF">BFG52_10775</name>
</gene>
<dbReference type="InterPro" id="IPR000150">
    <property type="entry name" value="Cof"/>
</dbReference>
<dbReference type="EMBL" id="CP016895">
    <property type="protein sequence ID" value="AOA58785.1"/>
    <property type="molecule type" value="Genomic_DNA"/>
</dbReference>
<dbReference type="OrthoDB" id="3180855at2"/>
<dbReference type="CDD" id="cd07518">
    <property type="entry name" value="HAD_YbiV-Like"/>
    <property type="match status" value="1"/>
</dbReference>
<dbReference type="InterPro" id="IPR023214">
    <property type="entry name" value="HAD_sf"/>
</dbReference>
<dbReference type="NCBIfam" id="TIGR01484">
    <property type="entry name" value="HAD-SF-IIB"/>
    <property type="match status" value="1"/>
</dbReference>
<name>A0A1B2M0T6_9GAMM</name>
<dbReference type="RefSeq" id="WP_067555895.1">
    <property type="nucleotide sequence ID" value="NZ_CP016895.1"/>
</dbReference>
<dbReference type="SFLD" id="SFLDG01140">
    <property type="entry name" value="C2.B:_Phosphomannomutase_and_P"/>
    <property type="match status" value="1"/>
</dbReference>
<dbReference type="SUPFAM" id="SSF56784">
    <property type="entry name" value="HAD-like"/>
    <property type="match status" value="1"/>
</dbReference>
<organism evidence="1 2">
    <name type="scientific">Acinetobacter larvae</name>
    <dbReference type="NCBI Taxonomy" id="1789224"/>
    <lineage>
        <taxon>Bacteria</taxon>
        <taxon>Pseudomonadati</taxon>
        <taxon>Pseudomonadota</taxon>
        <taxon>Gammaproteobacteria</taxon>
        <taxon>Moraxellales</taxon>
        <taxon>Moraxellaceae</taxon>
        <taxon>Acinetobacter</taxon>
    </lineage>
</organism>
<accession>A0A1B2M0T6</accession>
<sequence length="281" mass="31381">MSVKLIAVDMDSTFLRTDKSYDKTRFLQQYAALKQRGIYFVAASGNPLYTLQYYFPEIADEIAYVAENGVYVVDGQQELNFSHFDSELLRLILNDLYPDFAACMVLCGKQQALISTAVAEQSLAKLSIYYKNLQRCEDVLALQQPICKITLNTKAEHEAAVLAQLAEKSYVQQHLVHVVSSGFGFIDLILPNKHKAYGLRFLQQKWAIDSANVLAIGDNYNDLQMVQQAGYGFAMDNAVDALKQVAKYHAPSNDEDGVLAVIDWVLAAAKPWPLATTAESY</sequence>
<evidence type="ECO:0000313" key="2">
    <source>
        <dbReference type="Proteomes" id="UP000093391"/>
    </source>
</evidence>
<dbReference type="PANTHER" id="PTHR10000:SF53">
    <property type="entry name" value="5-AMINO-6-(5-PHOSPHO-D-RIBITYLAMINO)URACIL PHOSPHATASE YBJI-RELATED"/>
    <property type="match status" value="1"/>
</dbReference>